<protein>
    <recommendedName>
        <fullName evidence="3">C-type lectin domain-containing protein</fullName>
    </recommendedName>
</protein>
<dbReference type="PROSITE" id="PS50041">
    <property type="entry name" value="C_TYPE_LECTIN_2"/>
    <property type="match status" value="1"/>
</dbReference>
<dbReference type="Proteomes" id="UP000824782">
    <property type="component" value="Unassembled WGS sequence"/>
</dbReference>
<evidence type="ECO:0000256" key="1">
    <source>
        <dbReference type="ARBA" id="ARBA00004167"/>
    </source>
</evidence>
<name>A0AAV6ZZ59_ENGPU</name>
<dbReference type="SUPFAM" id="SSF56436">
    <property type="entry name" value="C-type lectin-like"/>
    <property type="match status" value="1"/>
</dbReference>
<gene>
    <name evidence="4" type="ORF">GDO81_004566</name>
</gene>
<dbReference type="AlphaFoldDB" id="A0AAV6ZZ59"/>
<dbReference type="PANTHER" id="PTHR46746:SF8">
    <property type="entry name" value="CD209 ANTIGEN-LIKE PROTEIN A"/>
    <property type="match status" value="1"/>
</dbReference>
<dbReference type="GO" id="GO:0030246">
    <property type="term" value="F:carbohydrate binding"/>
    <property type="evidence" value="ECO:0007669"/>
    <property type="project" value="UniProtKB-KW"/>
</dbReference>
<sequence>MRRVQKPKAKKQSLHVVLVIVAVVLKVAEISALIVIVRKIPCNATTEDFIEDLNIPKKYLHAYYAMTDLCAATGKVCELCPLNWDAYNGKCYFFSEDRSNWTVGKMNCELRKAKLVSIENLNEQDYILKHVSLKNGHFWIGLARNGFHWYWETGEEYQGDMSATSEEHQCATYGKGLSAENCFNPNKWICKKNMSRF</sequence>
<dbReference type="InterPro" id="IPR001304">
    <property type="entry name" value="C-type_lectin-like"/>
</dbReference>
<keyword evidence="2" id="KW-0430">Lectin</keyword>
<reference evidence="4" key="1">
    <citation type="thesis" date="2020" institute="ProQuest LLC" country="789 East Eisenhower Parkway, Ann Arbor, MI, USA">
        <title>Comparative Genomics and Chromosome Evolution.</title>
        <authorList>
            <person name="Mudd A.B."/>
        </authorList>
    </citation>
    <scope>NUCLEOTIDE SEQUENCE</scope>
    <source>
        <strain evidence="4">237g6f4</strain>
        <tissue evidence="4">Blood</tissue>
    </source>
</reference>
<dbReference type="EMBL" id="WNYA01000011">
    <property type="protein sequence ID" value="KAG8552540.1"/>
    <property type="molecule type" value="Genomic_DNA"/>
</dbReference>
<dbReference type="GO" id="GO:0016020">
    <property type="term" value="C:membrane"/>
    <property type="evidence" value="ECO:0007669"/>
    <property type="project" value="UniProtKB-SubCell"/>
</dbReference>
<evidence type="ECO:0000313" key="4">
    <source>
        <dbReference type="EMBL" id="KAG8552540.1"/>
    </source>
</evidence>
<dbReference type="Gene3D" id="3.10.100.10">
    <property type="entry name" value="Mannose-Binding Protein A, subunit A"/>
    <property type="match status" value="1"/>
</dbReference>
<accession>A0AAV6ZZ59</accession>
<dbReference type="InterPro" id="IPR033992">
    <property type="entry name" value="NKR-like_CTLD"/>
</dbReference>
<comment type="caution">
    <text evidence="4">The sequence shown here is derived from an EMBL/GenBank/DDBJ whole genome shotgun (WGS) entry which is preliminary data.</text>
</comment>
<dbReference type="InterPro" id="IPR051379">
    <property type="entry name" value="C-type_Lectin_Receptor_IMM"/>
</dbReference>
<dbReference type="PANTHER" id="PTHR46746">
    <property type="entry name" value="KILLER CELL LECTIN-LIKE RECEPTOR SUBFAMILY F MEMBER 2"/>
    <property type="match status" value="1"/>
</dbReference>
<dbReference type="Pfam" id="PF00059">
    <property type="entry name" value="Lectin_C"/>
    <property type="match status" value="1"/>
</dbReference>
<organism evidence="4 5">
    <name type="scientific">Engystomops pustulosus</name>
    <name type="common">Tungara frog</name>
    <name type="synonym">Physalaemus pustulosus</name>
    <dbReference type="NCBI Taxonomy" id="76066"/>
    <lineage>
        <taxon>Eukaryota</taxon>
        <taxon>Metazoa</taxon>
        <taxon>Chordata</taxon>
        <taxon>Craniata</taxon>
        <taxon>Vertebrata</taxon>
        <taxon>Euteleostomi</taxon>
        <taxon>Amphibia</taxon>
        <taxon>Batrachia</taxon>
        <taxon>Anura</taxon>
        <taxon>Neobatrachia</taxon>
        <taxon>Hyloidea</taxon>
        <taxon>Leptodactylidae</taxon>
        <taxon>Leiuperinae</taxon>
        <taxon>Engystomops</taxon>
    </lineage>
</organism>
<dbReference type="SMART" id="SM00034">
    <property type="entry name" value="CLECT"/>
    <property type="match status" value="1"/>
</dbReference>
<evidence type="ECO:0000259" key="3">
    <source>
        <dbReference type="PROSITE" id="PS50041"/>
    </source>
</evidence>
<feature type="domain" description="C-type lectin" evidence="3">
    <location>
        <begin position="87"/>
        <end position="191"/>
    </location>
</feature>
<evidence type="ECO:0000313" key="5">
    <source>
        <dbReference type="Proteomes" id="UP000824782"/>
    </source>
</evidence>
<proteinExistence type="predicted"/>
<dbReference type="InterPro" id="IPR016186">
    <property type="entry name" value="C-type_lectin-like/link_sf"/>
</dbReference>
<evidence type="ECO:0000256" key="2">
    <source>
        <dbReference type="ARBA" id="ARBA00022734"/>
    </source>
</evidence>
<keyword evidence="5" id="KW-1185">Reference proteome</keyword>
<dbReference type="InterPro" id="IPR016187">
    <property type="entry name" value="CTDL_fold"/>
</dbReference>
<dbReference type="CDD" id="cd03593">
    <property type="entry name" value="CLECT_NK_receptors_like"/>
    <property type="match status" value="1"/>
</dbReference>
<comment type="subcellular location">
    <subcellularLocation>
        <location evidence="1">Membrane</location>
        <topology evidence="1">Single-pass membrane protein</topology>
    </subcellularLocation>
</comment>